<dbReference type="AlphaFoldDB" id="A0A4Y2J735"/>
<evidence type="ECO:0000256" key="2">
    <source>
        <dbReference type="SAM" id="SignalP"/>
    </source>
</evidence>
<name>A0A4Y2J735_ARAVE</name>
<feature type="chain" id="PRO_5021298409" description="G-protein coupled receptors family 1 profile domain-containing protein" evidence="2">
    <location>
        <begin position="18"/>
        <end position="160"/>
    </location>
</feature>
<keyword evidence="4" id="KW-1185">Reference proteome</keyword>
<evidence type="ECO:0000313" key="4">
    <source>
        <dbReference type="Proteomes" id="UP000499080"/>
    </source>
</evidence>
<dbReference type="EMBL" id="BGPR01003283">
    <property type="protein sequence ID" value="GBM86071.1"/>
    <property type="molecule type" value="Genomic_DNA"/>
</dbReference>
<keyword evidence="1" id="KW-0812">Transmembrane</keyword>
<keyword evidence="1" id="KW-0472">Membrane</keyword>
<protein>
    <recommendedName>
        <fullName evidence="5">G-protein coupled receptors family 1 profile domain-containing protein</fullName>
    </recommendedName>
</protein>
<accession>A0A4Y2J735</accession>
<keyword evidence="2" id="KW-0732">Signal</keyword>
<proteinExistence type="predicted"/>
<sequence length="160" mass="18159">MVPFSTVVATRLFLVVASVLDVDNASNDFIVRQYLIVRFIVITFEPVLNVFLVVFFKYRFSPDTSEFEFGDWNPQCSTVLTNATSQIDNLWSMFLSPELNNLSNFGLNPSKGSLPIGIYKNTLTQNRSKTDGWNSVCSLDTQILDLHGICTRREEVQNAY</sequence>
<dbReference type="Proteomes" id="UP000499080">
    <property type="component" value="Unassembled WGS sequence"/>
</dbReference>
<feature type="signal peptide" evidence="2">
    <location>
        <begin position="1"/>
        <end position="17"/>
    </location>
</feature>
<keyword evidence="1" id="KW-1133">Transmembrane helix</keyword>
<evidence type="ECO:0000256" key="1">
    <source>
        <dbReference type="SAM" id="Phobius"/>
    </source>
</evidence>
<feature type="transmembrane region" description="Helical" evidence="1">
    <location>
        <begin position="35"/>
        <end position="56"/>
    </location>
</feature>
<evidence type="ECO:0000313" key="3">
    <source>
        <dbReference type="EMBL" id="GBM86071.1"/>
    </source>
</evidence>
<comment type="caution">
    <text evidence="3">The sequence shown here is derived from an EMBL/GenBank/DDBJ whole genome shotgun (WGS) entry which is preliminary data.</text>
</comment>
<evidence type="ECO:0008006" key="5">
    <source>
        <dbReference type="Google" id="ProtNLM"/>
    </source>
</evidence>
<reference evidence="3 4" key="1">
    <citation type="journal article" date="2019" name="Sci. Rep.">
        <title>Orb-weaving spider Araneus ventricosus genome elucidates the spidroin gene catalogue.</title>
        <authorList>
            <person name="Kono N."/>
            <person name="Nakamura H."/>
            <person name="Ohtoshi R."/>
            <person name="Moran D.A.P."/>
            <person name="Shinohara A."/>
            <person name="Yoshida Y."/>
            <person name="Fujiwara M."/>
            <person name="Mori M."/>
            <person name="Tomita M."/>
            <person name="Arakawa K."/>
        </authorList>
    </citation>
    <scope>NUCLEOTIDE SEQUENCE [LARGE SCALE GENOMIC DNA]</scope>
</reference>
<gene>
    <name evidence="3" type="ORF">AVEN_3897_1</name>
</gene>
<organism evidence="3 4">
    <name type="scientific">Araneus ventricosus</name>
    <name type="common">Orbweaver spider</name>
    <name type="synonym">Epeira ventricosa</name>
    <dbReference type="NCBI Taxonomy" id="182803"/>
    <lineage>
        <taxon>Eukaryota</taxon>
        <taxon>Metazoa</taxon>
        <taxon>Ecdysozoa</taxon>
        <taxon>Arthropoda</taxon>
        <taxon>Chelicerata</taxon>
        <taxon>Arachnida</taxon>
        <taxon>Araneae</taxon>
        <taxon>Araneomorphae</taxon>
        <taxon>Entelegynae</taxon>
        <taxon>Araneoidea</taxon>
        <taxon>Araneidae</taxon>
        <taxon>Araneus</taxon>
    </lineage>
</organism>